<accession>A0A4Y8ZL72</accession>
<keyword evidence="2" id="KW-1185">Reference proteome</keyword>
<reference evidence="1 2" key="1">
    <citation type="submission" date="2019-03" db="EMBL/GenBank/DDBJ databases">
        <title>Genome sequence of Sphingomonas sp. 17J27-24.</title>
        <authorList>
            <person name="Kim M."/>
            <person name="Maeng S."/>
            <person name="Sathiyaraj S."/>
        </authorList>
    </citation>
    <scope>NUCLEOTIDE SEQUENCE [LARGE SCALE GENOMIC DNA]</scope>
    <source>
        <strain evidence="1 2">17J27-24</strain>
    </source>
</reference>
<dbReference type="AlphaFoldDB" id="A0A4Y8ZL72"/>
<gene>
    <name evidence="1" type="ORF">E2493_18780</name>
</gene>
<name>A0A4Y8ZL72_9SPHN</name>
<comment type="caution">
    <text evidence="1">The sequence shown here is derived from an EMBL/GenBank/DDBJ whole genome shotgun (WGS) entry which is preliminary data.</text>
</comment>
<dbReference type="RefSeq" id="WP_135089967.1">
    <property type="nucleotide sequence ID" value="NZ_SPDV01000057.1"/>
</dbReference>
<dbReference type="Proteomes" id="UP000298213">
    <property type="component" value="Unassembled WGS sequence"/>
</dbReference>
<evidence type="ECO:0000313" key="1">
    <source>
        <dbReference type="EMBL" id="TFI56724.1"/>
    </source>
</evidence>
<evidence type="ECO:0000313" key="2">
    <source>
        <dbReference type="Proteomes" id="UP000298213"/>
    </source>
</evidence>
<organism evidence="1 2">
    <name type="scientific">Sphingomonas parva</name>
    <dbReference type="NCBI Taxonomy" id="2555898"/>
    <lineage>
        <taxon>Bacteria</taxon>
        <taxon>Pseudomonadati</taxon>
        <taxon>Pseudomonadota</taxon>
        <taxon>Alphaproteobacteria</taxon>
        <taxon>Sphingomonadales</taxon>
        <taxon>Sphingomonadaceae</taxon>
        <taxon>Sphingomonas</taxon>
    </lineage>
</organism>
<proteinExistence type="predicted"/>
<protein>
    <submittedName>
        <fullName evidence="1">Uncharacterized protein</fullName>
    </submittedName>
</protein>
<sequence>MCRLGRHKAAPDEVWNRGYFFSQCSACGADLVRTAAGKWHVPKGRKIVWKPKKPRGRAPGE</sequence>
<dbReference type="EMBL" id="SPDV01000057">
    <property type="protein sequence ID" value="TFI56724.1"/>
    <property type="molecule type" value="Genomic_DNA"/>
</dbReference>
<dbReference type="OrthoDB" id="7478608at2"/>